<dbReference type="GeneID" id="9039200"/>
<protein>
    <submittedName>
        <fullName evidence="1">Uncharacterized protein</fullName>
    </submittedName>
</protein>
<keyword evidence="2" id="KW-1185">Reference proteome</keyword>
<proteinExistence type="predicted"/>
<dbReference type="Gene3D" id="3.40.190.10">
    <property type="entry name" value="Periplasmic binding protein-like II"/>
    <property type="match status" value="1"/>
</dbReference>
<evidence type="ECO:0000313" key="1">
    <source>
        <dbReference type="EMBL" id="EER10816.1"/>
    </source>
</evidence>
<sequence length="135" mass="14787">MTVGGRSFITTIPCFFSPRITLFALVESQSILTHRSNAYCSAKLNLIHLPVPLRWDPTDTLAWRTYPGGSGAMLKAVISKEVDCACVLTESAVAHIIKNSGKDARDQVRILGKIRRYIRCVSSGLGSSYVIKTSN</sequence>
<dbReference type="InParanoid" id="C5KXU2"/>
<organism evidence="2">
    <name type="scientific">Perkinsus marinus (strain ATCC 50983 / TXsc)</name>
    <dbReference type="NCBI Taxonomy" id="423536"/>
    <lineage>
        <taxon>Eukaryota</taxon>
        <taxon>Sar</taxon>
        <taxon>Alveolata</taxon>
        <taxon>Perkinsozoa</taxon>
        <taxon>Perkinsea</taxon>
        <taxon>Perkinsida</taxon>
        <taxon>Perkinsidae</taxon>
        <taxon>Perkinsus</taxon>
    </lineage>
</organism>
<evidence type="ECO:0000313" key="2">
    <source>
        <dbReference type="Proteomes" id="UP000007800"/>
    </source>
</evidence>
<reference evidence="1 2" key="1">
    <citation type="submission" date="2008-07" db="EMBL/GenBank/DDBJ databases">
        <authorList>
            <person name="El-Sayed N."/>
            <person name="Caler E."/>
            <person name="Inman J."/>
            <person name="Amedeo P."/>
            <person name="Hass B."/>
            <person name="Wortman J."/>
        </authorList>
    </citation>
    <scope>NUCLEOTIDE SEQUENCE [LARGE SCALE GENOMIC DNA]</scope>
    <source>
        <strain evidence="2">ATCC 50983 / TXsc</strain>
    </source>
</reference>
<dbReference type="RefSeq" id="XP_002779021.1">
    <property type="nucleotide sequence ID" value="XM_002778975.1"/>
</dbReference>
<dbReference type="AlphaFoldDB" id="C5KXU2"/>
<name>C5KXU2_PERM5</name>
<dbReference type="EMBL" id="GG677256">
    <property type="protein sequence ID" value="EER10816.1"/>
    <property type="molecule type" value="Genomic_DNA"/>
</dbReference>
<gene>
    <name evidence="1" type="ORF">Pmar_PMAR000859</name>
</gene>
<accession>C5KXU2</accession>
<dbReference type="Proteomes" id="UP000007800">
    <property type="component" value="Unassembled WGS sequence"/>
</dbReference>